<organism evidence="2 3">
    <name type="scientific">Emergomyces pasteurianus Ep9510</name>
    <dbReference type="NCBI Taxonomy" id="1447872"/>
    <lineage>
        <taxon>Eukaryota</taxon>
        <taxon>Fungi</taxon>
        <taxon>Dikarya</taxon>
        <taxon>Ascomycota</taxon>
        <taxon>Pezizomycotina</taxon>
        <taxon>Eurotiomycetes</taxon>
        <taxon>Eurotiomycetidae</taxon>
        <taxon>Onygenales</taxon>
        <taxon>Ajellomycetaceae</taxon>
        <taxon>Emergomyces</taxon>
    </lineage>
</organism>
<dbReference type="PANTHER" id="PTHR34883:SF16">
    <property type="entry name" value="RICH PROTEIN, PUTATIVE-RELATED"/>
    <property type="match status" value="1"/>
</dbReference>
<feature type="region of interest" description="Disordered" evidence="1">
    <location>
        <begin position="1"/>
        <end position="29"/>
    </location>
</feature>
<dbReference type="OrthoDB" id="4188812at2759"/>
<name>A0A1J9Q0E4_9EURO</name>
<dbReference type="Gene3D" id="2.60.40.420">
    <property type="entry name" value="Cupredoxins - blue copper proteins"/>
    <property type="match status" value="1"/>
</dbReference>
<evidence type="ECO:0000313" key="2">
    <source>
        <dbReference type="EMBL" id="OJD09735.1"/>
    </source>
</evidence>
<reference evidence="2 3" key="1">
    <citation type="submission" date="2015-07" db="EMBL/GenBank/DDBJ databases">
        <title>Emmonsia species relationships and genome sequence.</title>
        <authorList>
            <consortium name="The Broad Institute Genomics Platform"/>
            <person name="Cuomo C.A."/>
            <person name="Munoz J.F."/>
            <person name="Imamovic A."/>
            <person name="Priest M.E."/>
            <person name="Young S."/>
            <person name="Clay O.K."/>
            <person name="McEwen J.G."/>
        </authorList>
    </citation>
    <scope>NUCLEOTIDE SEQUENCE [LARGE SCALE GENOMIC DNA]</scope>
    <source>
        <strain evidence="2 3">UAMH 9510</strain>
    </source>
</reference>
<comment type="caution">
    <text evidence="2">The sequence shown here is derived from an EMBL/GenBank/DDBJ whole genome shotgun (WGS) entry which is preliminary data.</text>
</comment>
<keyword evidence="3" id="KW-1185">Reference proteome</keyword>
<proteinExistence type="predicted"/>
<dbReference type="STRING" id="1447872.A0A1J9Q0E4"/>
<dbReference type="InterPro" id="IPR008972">
    <property type="entry name" value="Cupredoxin"/>
</dbReference>
<dbReference type="InterPro" id="IPR052953">
    <property type="entry name" value="Ser-rich/MCO-related"/>
</dbReference>
<dbReference type="Proteomes" id="UP000182235">
    <property type="component" value="Unassembled WGS sequence"/>
</dbReference>
<feature type="compositionally biased region" description="Basic and acidic residues" evidence="1">
    <location>
        <begin position="1"/>
        <end position="13"/>
    </location>
</feature>
<evidence type="ECO:0000256" key="1">
    <source>
        <dbReference type="SAM" id="MobiDB-lite"/>
    </source>
</evidence>
<dbReference type="EMBL" id="LGRN01001174">
    <property type="protein sequence ID" value="OJD09735.1"/>
    <property type="molecule type" value="Genomic_DNA"/>
</dbReference>
<evidence type="ECO:0000313" key="3">
    <source>
        <dbReference type="Proteomes" id="UP000182235"/>
    </source>
</evidence>
<gene>
    <name evidence="2" type="ORF">AJ78_08954</name>
</gene>
<dbReference type="PANTHER" id="PTHR34883">
    <property type="entry name" value="SERINE-RICH PROTEIN, PUTATIVE-RELATED-RELATED"/>
    <property type="match status" value="1"/>
</dbReference>
<accession>A0A1J9Q0E4</accession>
<sequence>MSESGGKMRVELNEEREELSENPANSSQKVEITERLESAIFEKVTKVMELKCHFDLRSLVDDGDVIAFRPNRVNINIGDKVVFEFLELNHSLTQSMIGQPCTPAQQLNSDFKNFNPTNRTGLTLSITVNSSNSQ</sequence>
<protein>
    <submittedName>
        <fullName evidence="2">Uncharacterized protein</fullName>
    </submittedName>
</protein>
<dbReference type="AlphaFoldDB" id="A0A1J9Q0E4"/>